<sequence length="1077" mass="115371">MNPIRLAIERPIAVIAAVLMVVMFGLVALQAIPVQLAPDVRQPVITVETLWPGAAPAEVERELVTRQEEVLKGLQGLERMTGMAETGKAEIELEFAIGADMSQSLLLVANRLNRVTGYPDEVVEPTLDTSGANDSAIAWFIFTPLPGNDRPMHHYGDFVEDVVQERLERVQGIAKINVFGGSERQLEVIVRPDLMARYGMTVSEIVQALRAANVAVSAGDVKEGKRRYVVRSEGELDNVAAVEAVVLRTAGEATAAGGRLGRVTVADIADVRFGYKEPTARIRFNGQPALAMNAVRDTGANVIETMEGVRAALDELNRGPIPNVGLTLNQVYDETVYIGSAIALVNQNIYVGGAFAAILLLLFLRSVRASLVVSLAIPVSVVGAFVAMAALGRTINVISLAGLAFAIGMVVDAAIVVLENIYRLREKGYSARHAAYEGAAQVWGAILVSALTTVMVFIPILTMQLEVGQLFRDIAVAISFAVTLSLIVAITVIPALAQRLLGFGDPHEHLGRKPESLTRAHLPVIDPAAAAVVRAIMVLQRLLVKSRVASAGTVAAVTIAAGAAFWLLLPKLEYLPEGNRNLVLGVIIPPPGYNLDTTFDIAREIEDAVRHLWVSETGPDAEPDGPPKISRFFFVATRAQTFVGAAAEQEQRVGELIPVLRDPVFREPGTFGFINQPSIFGRGIGGGRKIELDISGPDLPAILETAQRAFGKVSQVLPFAAGNQLRPNPGLELGAPELRVIPDRVRLADAGVSARDLADSVDAFNDGLRVEEVTIGTRRTDLMLKGPTDDVTATQGIGNLPVVTRNGQILPVNSLGRVTHTAGPTEIRHRERQRTITLEVRPAAQLPLEAAADLLRTDVIQPLQAEGLPQGVTLAISGTADKLTETWEAMVWDLLLAIAIVYLVMAVLFESFVYPLIMLLAVPLAAAGGIAGLAVLNLFIYQPLDMLTLLGFVILIGIVVNNAILLVHQTLYLIREVGDDPAQAIVEATRNRIRPIFMSTLTSVFGMLPLVLFPGAGSELYRGLGSVVVGGLALSAVLTLLIVPPMMTLLVEPLERRAQHRKAATRAPEGATPQPGE</sequence>
<dbReference type="InterPro" id="IPR027463">
    <property type="entry name" value="AcrB_DN_DC_subdom"/>
</dbReference>
<dbReference type="SUPFAM" id="SSF82693">
    <property type="entry name" value="Multidrug efflux transporter AcrB pore domain, PN1, PN2, PC1 and PC2 subdomains"/>
    <property type="match status" value="2"/>
</dbReference>
<evidence type="ECO:0000313" key="2">
    <source>
        <dbReference type="EMBL" id="MBK1696637.1"/>
    </source>
</evidence>
<feature type="transmembrane region" description="Helical" evidence="1">
    <location>
        <begin position="996"/>
        <end position="1016"/>
    </location>
</feature>
<keyword evidence="1" id="KW-0472">Membrane</keyword>
<feature type="transmembrane region" description="Helical" evidence="1">
    <location>
        <begin position="889"/>
        <end position="909"/>
    </location>
</feature>
<dbReference type="GO" id="GO:0042910">
    <property type="term" value="F:xenobiotic transmembrane transporter activity"/>
    <property type="evidence" value="ECO:0007669"/>
    <property type="project" value="TreeGrafter"/>
</dbReference>
<keyword evidence="1" id="KW-1133">Transmembrane helix</keyword>
<dbReference type="Gene3D" id="3.30.70.1320">
    <property type="entry name" value="Multidrug efflux transporter AcrB pore domain like"/>
    <property type="match status" value="1"/>
</dbReference>
<feature type="transmembrane region" description="Helical" evidence="1">
    <location>
        <begin position="548"/>
        <end position="569"/>
    </location>
</feature>
<evidence type="ECO:0000313" key="3">
    <source>
        <dbReference type="Proteomes" id="UP000778970"/>
    </source>
</evidence>
<dbReference type="Gene3D" id="3.30.70.1440">
    <property type="entry name" value="Multidrug efflux transporter AcrB pore domain"/>
    <property type="match status" value="1"/>
</dbReference>
<keyword evidence="1" id="KW-0812">Transmembrane</keyword>
<dbReference type="EMBL" id="NRRE01000018">
    <property type="protein sequence ID" value="MBK1696637.1"/>
    <property type="molecule type" value="Genomic_DNA"/>
</dbReference>
<feature type="transmembrane region" description="Helical" evidence="1">
    <location>
        <begin position="946"/>
        <end position="967"/>
    </location>
</feature>
<dbReference type="AlphaFoldDB" id="A0A934QH18"/>
<feature type="transmembrane region" description="Helical" evidence="1">
    <location>
        <begin position="371"/>
        <end position="391"/>
    </location>
</feature>
<dbReference type="Gene3D" id="3.30.70.1430">
    <property type="entry name" value="Multidrug efflux transporter AcrB pore domain"/>
    <property type="match status" value="2"/>
</dbReference>
<dbReference type="PANTHER" id="PTHR32063:SF0">
    <property type="entry name" value="SWARMING MOTILITY PROTEIN SWRC"/>
    <property type="match status" value="1"/>
</dbReference>
<accession>A0A934QH18</accession>
<dbReference type="PRINTS" id="PR00702">
    <property type="entry name" value="ACRIFLAVINRP"/>
</dbReference>
<dbReference type="SUPFAM" id="SSF82866">
    <property type="entry name" value="Multidrug efflux transporter AcrB transmembrane domain"/>
    <property type="match status" value="2"/>
</dbReference>
<gene>
    <name evidence="2" type="ORF">CKO21_05210</name>
</gene>
<feature type="transmembrane region" description="Helical" evidence="1">
    <location>
        <begin position="916"/>
        <end position="940"/>
    </location>
</feature>
<dbReference type="InterPro" id="IPR001036">
    <property type="entry name" value="Acrflvin-R"/>
</dbReference>
<dbReference type="Gene3D" id="3.30.2090.10">
    <property type="entry name" value="Multidrug efflux transporter AcrB TolC docking domain, DN and DC subdomains"/>
    <property type="match status" value="2"/>
</dbReference>
<dbReference type="Pfam" id="PF00873">
    <property type="entry name" value="ACR_tran"/>
    <property type="match status" value="1"/>
</dbReference>
<reference evidence="2" key="1">
    <citation type="submission" date="2017-08" db="EMBL/GenBank/DDBJ databases">
        <authorList>
            <person name="Imhoff J.F."/>
            <person name="Rahn T."/>
            <person name="Kuenzel S."/>
            <person name="Neulinger S.C."/>
        </authorList>
    </citation>
    <scope>NUCLEOTIDE SEQUENCE</scope>
    <source>
        <strain evidence="2">DSM 9154</strain>
    </source>
</reference>
<proteinExistence type="predicted"/>
<feature type="transmembrane region" description="Helical" evidence="1">
    <location>
        <begin position="397"/>
        <end position="418"/>
    </location>
</feature>
<feature type="transmembrane region" description="Helical" evidence="1">
    <location>
        <begin position="12"/>
        <end position="32"/>
    </location>
</feature>
<dbReference type="RefSeq" id="WP_027288584.1">
    <property type="nucleotide sequence ID" value="NZ_NRRE01000018.1"/>
</dbReference>
<protein>
    <submittedName>
        <fullName evidence="2">AcrB/AcrD/AcrF family protein</fullName>
    </submittedName>
</protein>
<dbReference type="SUPFAM" id="SSF82714">
    <property type="entry name" value="Multidrug efflux transporter AcrB TolC docking domain, DN and DC subdomains"/>
    <property type="match status" value="2"/>
</dbReference>
<feature type="transmembrane region" description="Helical" evidence="1">
    <location>
        <begin position="1028"/>
        <end position="1051"/>
    </location>
</feature>
<keyword evidence="3" id="KW-1185">Reference proteome</keyword>
<feature type="transmembrane region" description="Helical" evidence="1">
    <location>
        <begin position="336"/>
        <end position="364"/>
    </location>
</feature>
<feature type="transmembrane region" description="Helical" evidence="1">
    <location>
        <begin position="439"/>
        <end position="462"/>
    </location>
</feature>
<name>A0A934QH18_9PROT</name>
<dbReference type="GO" id="GO:0005886">
    <property type="term" value="C:plasma membrane"/>
    <property type="evidence" value="ECO:0007669"/>
    <property type="project" value="TreeGrafter"/>
</dbReference>
<comment type="caution">
    <text evidence="2">The sequence shown here is derived from an EMBL/GenBank/DDBJ whole genome shotgun (WGS) entry which is preliminary data.</text>
</comment>
<reference evidence="2" key="2">
    <citation type="journal article" date="2020" name="Microorganisms">
        <title>Osmotic Adaptation and Compatible Solute Biosynthesis of Phototrophic Bacteria as Revealed from Genome Analyses.</title>
        <authorList>
            <person name="Imhoff J.F."/>
            <person name="Rahn T."/>
            <person name="Kunzel S."/>
            <person name="Keller A."/>
            <person name="Neulinger S.C."/>
        </authorList>
    </citation>
    <scope>NUCLEOTIDE SEQUENCE</scope>
    <source>
        <strain evidence="2">DSM 9154</strain>
    </source>
</reference>
<dbReference type="Proteomes" id="UP000778970">
    <property type="component" value="Unassembled WGS sequence"/>
</dbReference>
<feature type="transmembrane region" description="Helical" evidence="1">
    <location>
        <begin position="474"/>
        <end position="497"/>
    </location>
</feature>
<dbReference type="PANTHER" id="PTHR32063">
    <property type="match status" value="1"/>
</dbReference>
<dbReference type="Gene3D" id="1.20.1640.10">
    <property type="entry name" value="Multidrug efflux transporter AcrB transmembrane domain"/>
    <property type="match status" value="2"/>
</dbReference>
<organism evidence="2 3">
    <name type="scientific">Rhodovibrio salinarum</name>
    <dbReference type="NCBI Taxonomy" id="1087"/>
    <lineage>
        <taxon>Bacteria</taxon>
        <taxon>Pseudomonadati</taxon>
        <taxon>Pseudomonadota</taxon>
        <taxon>Alphaproteobacteria</taxon>
        <taxon>Rhodospirillales</taxon>
        <taxon>Rhodovibrionaceae</taxon>
        <taxon>Rhodovibrio</taxon>
    </lineage>
</organism>
<evidence type="ECO:0000256" key="1">
    <source>
        <dbReference type="SAM" id="Phobius"/>
    </source>
</evidence>